<dbReference type="PROSITE" id="PS50225">
    <property type="entry name" value="SOCS"/>
    <property type="match status" value="1"/>
</dbReference>
<evidence type="ECO:0000313" key="2">
    <source>
        <dbReference type="EMBL" id="KAF2825281.1"/>
    </source>
</evidence>
<proteinExistence type="predicted"/>
<feature type="domain" description="SOCS box" evidence="1">
    <location>
        <begin position="31"/>
        <end position="74"/>
    </location>
</feature>
<keyword evidence="3" id="KW-1185">Reference proteome</keyword>
<gene>
    <name evidence="2" type="ORF">CC86DRAFT_407499</name>
</gene>
<dbReference type="InterPro" id="IPR001496">
    <property type="entry name" value="SOCS_box"/>
</dbReference>
<dbReference type="EMBL" id="MU006228">
    <property type="protein sequence ID" value="KAF2825281.1"/>
    <property type="molecule type" value="Genomic_DNA"/>
</dbReference>
<dbReference type="Proteomes" id="UP000799424">
    <property type="component" value="Unassembled WGS sequence"/>
</dbReference>
<evidence type="ECO:0000259" key="1">
    <source>
        <dbReference type="PROSITE" id="PS50225"/>
    </source>
</evidence>
<organism evidence="2 3">
    <name type="scientific">Ophiobolus disseminans</name>
    <dbReference type="NCBI Taxonomy" id="1469910"/>
    <lineage>
        <taxon>Eukaryota</taxon>
        <taxon>Fungi</taxon>
        <taxon>Dikarya</taxon>
        <taxon>Ascomycota</taxon>
        <taxon>Pezizomycotina</taxon>
        <taxon>Dothideomycetes</taxon>
        <taxon>Pleosporomycetidae</taxon>
        <taxon>Pleosporales</taxon>
        <taxon>Pleosporineae</taxon>
        <taxon>Phaeosphaeriaceae</taxon>
        <taxon>Ophiobolus</taxon>
    </lineage>
</organism>
<protein>
    <recommendedName>
        <fullName evidence="1">SOCS box domain-containing protein</fullName>
    </recommendedName>
</protein>
<evidence type="ECO:0000313" key="3">
    <source>
        <dbReference type="Proteomes" id="UP000799424"/>
    </source>
</evidence>
<dbReference type="AlphaFoldDB" id="A0A6A6ZW42"/>
<name>A0A6A6ZW42_9PLEO</name>
<reference evidence="2" key="1">
    <citation type="journal article" date="2020" name="Stud. Mycol.">
        <title>101 Dothideomycetes genomes: a test case for predicting lifestyles and emergence of pathogens.</title>
        <authorList>
            <person name="Haridas S."/>
            <person name="Albert R."/>
            <person name="Binder M."/>
            <person name="Bloem J."/>
            <person name="Labutti K."/>
            <person name="Salamov A."/>
            <person name="Andreopoulos B."/>
            <person name="Baker S."/>
            <person name="Barry K."/>
            <person name="Bills G."/>
            <person name="Bluhm B."/>
            <person name="Cannon C."/>
            <person name="Castanera R."/>
            <person name="Culley D."/>
            <person name="Daum C."/>
            <person name="Ezra D."/>
            <person name="Gonzalez J."/>
            <person name="Henrissat B."/>
            <person name="Kuo A."/>
            <person name="Liang C."/>
            <person name="Lipzen A."/>
            <person name="Lutzoni F."/>
            <person name="Magnuson J."/>
            <person name="Mondo S."/>
            <person name="Nolan M."/>
            <person name="Ohm R."/>
            <person name="Pangilinan J."/>
            <person name="Park H.-J."/>
            <person name="Ramirez L."/>
            <person name="Alfaro M."/>
            <person name="Sun H."/>
            <person name="Tritt A."/>
            <person name="Yoshinaga Y."/>
            <person name="Zwiers L.-H."/>
            <person name="Turgeon B."/>
            <person name="Goodwin S."/>
            <person name="Spatafora J."/>
            <person name="Crous P."/>
            <person name="Grigoriev I."/>
        </authorList>
    </citation>
    <scope>NUCLEOTIDE SEQUENCE</scope>
    <source>
        <strain evidence="2">CBS 113818</strain>
    </source>
</reference>
<sequence length="486" mass="53824">MSFTGRYDDKQSVQRLLRDNPCLSPPMAIKIMNNRISRQSKPSSLLDICRSNVRQVTAHKRRGISTINNRVPFPRRSASPSSQRKELRLRFHLTQHLEKHNSRVAEPFNTFLGLDHVLVSHPEAAIAPNKYTTFGARVMWSPGSNFTTFFIASMAGGNLLTTSSSSPFSPAAKTSPATLTPPACLLYTSLDKLVNNLRDFGYLLTCDGEMQNLMAMLDDEQKPFVEAKVVEQMSLGISALLHNKDAPCFSAKEILKQAQPFITGCLALRNDLMNEDWAWATLGGPVYNLRRELKTIHDIFYPIITAQNLSARLAAQDVSSQAAQSAPTQATPPIPSPESASELEVRTFTAAVSPALISSNSLLLSFFANPSFALLLLLSANTLNERLDNCVKIVPSHVAVLLRACELITKNAQAEWFDWKLVAADKGILAWWTDMLNLHKKLGTLDQHKDVKGALGLKAQIWEIDKILRSGWGLERKVKAPKGVKP</sequence>
<accession>A0A6A6ZW42</accession>